<evidence type="ECO:0000259" key="2">
    <source>
        <dbReference type="Pfam" id="PF03544"/>
    </source>
</evidence>
<sequence>MSNKHDANVRKSTLVNFQIGLIASLLFTFVVFETYTSVSVVAPPDKEVDNTEDVSFTMDAFRVEKPKIQKQLVKVKKVKKPLLVEPKKVEERSAIAKLTKELGTISEKGKAKAVPVDSILDIVETKEITYGIDKVTVAPIYPGCEGLSSNDERIACLSSKIKKIVSYKFNADLSAEYGLKGVQKIHVQFQVSKDGSINDVKVRAPHPALEKETRRVVGKFSKMKPGKIGKDAVNVKYFLPITFRIQE</sequence>
<dbReference type="SUPFAM" id="SSF74653">
    <property type="entry name" value="TolA/TonB C-terminal domain"/>
    <property type="match status" value="1"/>
</dbReference>
<dbReference type="Pfam" id="PF03544">
    <property type="entry name" value="TonB_C"/>
    <property type="match status" value="1"/>
</dbReference>
<accession>A0ABN1IM23</accession>
<dbReference type="Gene3D" id="3.30.1150.10">
    <property type="match status" value="1"/>
</dbReference>
<evidence type="ECO:0000313" key="3">
    <source>
        <dbReference type="EMBL" id="GAA0717196.1"/>
    </source>
</evidence>
<evidence type="ECO:0000256" key="1">
    <source>
        <dbReference type="SAM" id="Phobius"/>
    </source>
</evidence>
<gene>
    <name evidence="3" type="ORF">GCM10009430_13820</name>
</gene>
<organism evidence="3 4">
    <name type="scientific">Aquimarina litoralis</name>
    <dbReference type="NCBI Taxonomy" id="584605"/>
    <lineage>
        <taxon>Bacteria</taxon>
        <taxon>Pseudomonadati</taxon>
        <taxon>Bacteroidota</taxon>
        <taxon>Flavobacteriia</taxon>
        <taxon>Flavobacteriales</taxon>
        <taxon>Flavobacteriaceae</taxon>
        <taxon>Aquimarina</taxon>
    </lineage>
</organism>
<dbReference type="EMBL" id="BAAAGE010000001">
    <property type="protein sequence ID" value="GAA0717196.1"/>
    <property type="molecule type" value="Genomic_DNA"/>
</dbReference>
<keyword evidence="1" id="KW-1133">Transmembrane helix</keyword>
<dbReference type="InterPro" id="IPR037682">
    <property type="entry name" value="TonB_C"/>
</dbReference>
<keyword evidence="4" id="KW-1185">Reference proteome</keyword>
<proteinExistence type="predicted"/>
<feature type="domain" description="TonB C-terminal" evidence="2">
    <location>
        <begin position="185"/>
        <end position="245"/>
    </location>
</feature>
<comment type="caution">
    <text evidence="3">The sequence shown here is derived from an EMBL/GenBank/DDBJ whole genome shotgun (WGS) entry which is preliminary data.</text>
</comment>
<reference evidence="3 4" key="1">
    <citation type="journal article" date="2019" name="Int. J. Syst. Evol. Microbiol.">
        <title>The Global Catalogue of Microorganisms (GCM) 10K type strain sequencing project: providing services to taxonomists for standard genome sequencing and annotation.</title>
        <authorList>
            <consortium name="The Broad Institute Genomics Platform"/>
            <consortium name="The Broad Institute Genome Sequencing Center for Infectious Disease"/>
            <person name="Wu L."/>
            <person name="Ma J."/>
        </authorList>
    </citation>
    <scope>NUCLEOTIDE SEQUENCE [LARGE SCALE GENOMIC DNA]</scope>
    <source>
        <strain evidence="3 4">JCM 15974</strain>
    </source>
</reference>
<protein>
    <recommendedName>
        <fullName evidence="2">TonB C-terminal domain-containing protein</fullName>
    </recommendedName>
</protein>
<feature type="transmembrane region" description="Helical" evidence="1">
    <location>
        <begin position="12"/>
        <end position="32"/>
    </location>
</feature>
<evidence type="ECO:0000313" key="4">
    <source>
        <dbReference type="Proteomes" id="UP001501758"/>
    </source>
</evidence>
<dbReference type="Proteomes" id="UP001501758">
    <property type="component" value="Unassembled WGS sequence"/>
</dbReference>
<keyword evidence="1" id="KW-0472">Membrane</keyword>
<name>A0ABN1IM23_9FLAO</name>
<keyword evidence="1" id="KW-0812">Transmembrane</keyword>
<dbReference type="RefSeq" id="WP_343911617.1">
    <property type="nucleotide sequence ID" value="NZ_BAAAGE010000001.1"/>
</dbReference>